<evidence type="ECO:0000259" key="5">
    <source>
        <dbReference type="Pfam" id="PF14718"/>
    </source>
</evidence>
<dbReference type="Pfam" id="PF01464">
    <property type="entry name" value="SLT"/>
    <property type="match status" value="1"/>
</dbReference>
<dbReference type="Gene3D" id="1.10.1240.20">
    <property type="entry name" value="Lytic transglycosylase, superhelical linker domain"/>
    <property type="match status" value="1"/>
</dbReference>
<evidence type="ECO:0000256" key="3">
    <source>
        <dbReference type="SAM" id="SignalP"/>
    </source>
</evidence>
<dbReference type="Gene3D" id="1.10.530.10">
    <property type="match status" value="1"/>
</dbReference>
<feature type="signal peptide" evidence="3">
    <location>
        <begin position="1"/>
        <end position="20"/>
    </location>
</feature>
<evidence type="ECO:0000313" key="7">
    <source>
        <dbReference type="Proteomes" id="UP000244248"/>
    </source>
</evidence>
<dbReference type="InterPro" id="IPR023346">
    <property type="entry name" value="Lysozyme-like_dom_sf"/>
</dbReference>
<dbReference type="PANTHER" id="PTHR37423:SF5">
    <property type="entry name" value="SOLUBLE LYTIC MUREIN TRANSGLYCOSYLASE"/>
    <property type="match status" value="1"/>
</dbReference>
<comment type="caution">
    <text evidence="6">The sequence shown here is derived from an EMBL/GenBank/DDBJ whole genome shotgun (WGS) entry which is preliminary data.</text>
</comment>
<dbReference type="InterPro" id="IPR037061">
    <property type="entry name" value="Lytic_TGlycoase_superhlx_L_sf"/>
</dbReference>
<dbReference type="GO" id="GO:0016020">
    <property type="term" value="C:membrane"/>
    <property type="evidence" value="ECO:0007669"/>
    <property type="project" value="InterPro"/>
</dbReference>
<organism evidence="6 7">
    <name type="scientific">Stenotrophobium rhamnosiphilum</name>
    <dbReference type="NCBI Taxonomy" id="2029166"/>
    <lineage>
        <taxon>Bacteria</taxon>
        <taxon>Pseudomonadati</taxon>
        <taxon>Pseudomonadota</taxon>
        <taxon>Gammaproteobacteria</taxon>
        <taxon>Nevskiales</taxon>
        <taxon>Nevskiaceae</taxon>
        <taxon>Stenotrophobium</taxon>
    </lineage>
</organism>
<name>A0A2T5MF89_9GAMM</name>
<comment type="similarity">
    <text evidence="1">Belongs to the transglycosylase Slt family.</text>
</comment>
<dbReference type="GO" id="GO:0008933">
    <property type="term" value="F:peptidoglycan lytic transglycosylase activity"/>
    <property type="evidence" value="ECO:0007669"/>
    <property type="project" value="InterPro"/>
</dbReference>
<keyword evidence="2 3" id="KW-0732">Signal</keyword>
<sequence length="643" mass="72157">MKQLTRGLALLLLLPALAFAQHDAATTRAEFSATLTRIEAGEVDSADSKALSAYLLYPYVTAARLLRDLKNAPTNEADARAQNFLSIHAAWPISRDIRRAWLQSLAQREVWPTFLAAYSSDVADDSLRCQQLWARIKTGEDPALRDDALKIWLTGQKMPQVCTPAFDWLRQQSLITPALAEKRSRLALVAGNVELAEYMAQMASPERAKPLLRWARLIRSPRDELKVLIADPNEPVEADALLDGFSRYARKNPEDALKIYQPLLNAQQLQGDAAVPYTVALALGLAWSRLPEAVEYFKRLPETAADDRVQEWRVRAALWNGQWELVREWTARLPKTFAMQDRWTYWRARGLEQSKETREQALTIYQGLATKNNIFAVLSSWRLGRAHTPTPQPQVSDAAVQAALHANEALIRARELRMAGRDNWANNEWRKALEDATPAMRVQAGLLASSWGWHSQAITTLATASAYDDFALTYPLVYEPQALKAQSLSGLPAAWINGVMRQESLFDPRAVSPANAYGLMQLLQSTARSVAKRWNQAVPTQETLFDPETNLLLGSAYLREVRDKWGGSLVLALGSYNAGPGAVARWLPPQTMDADIWMENIPYNETRSYVQRILWHISVFGWKETGKPQDLSSLLTPINKAVP</sequence>
<evidence type="ECO:0008006" key="8">
    <source>
        <dbReference type="Google" id="ProtNLM"/>
    </source>
</evidence>
<dbReference type="GO" id="GO:0000270">
    <property type="term" value="P:peptidoglycan metabolic process"/>
    <property type="evidence" value="ECO:0007669"/>
    <property type="project" value="InterPro"/>
</dbReference>
<dbReference type="CDD" id="cd13401">
    <property type="entry name" value="Slt70-like"/>
    <property type="match status" value="1"/>
</dbReference>
<dbReference type="Proteomes" id="UP000244248">
    <property type="component" value="Unassembled WGS sequence"/>
</dbReference>
<evidence type="ECO:0000256" key="1">
    <source>
        <dbReference type="ARBA" id="ARBA00007734"/>
    </source>
</evidence>
<dbReference type="SUPFAM" id="SSF53955">
    <property type="entry name" value="Lysozyme-like"/>
    <property type="match status" value="1"/>
</dbReference>
<keyword evidence="7" id="KW-1185">Reference proteome</keyword>
<feature type="domain" description="Lytic transglycosylase superhelical linker" evidence="5">
    <location>
        <begin position="406"/>
        <end position="469"/>
    </location>
</feature>
<dbReference type="Pfam" id="PF14718">
    <property type="entry name" value="SLT_L"/>
    <property type="match status" value="1"/>
</dbReference>
<feature type="domain" description="Transglycosylase SLT" evidence="4">
    <location>
        <begin position="484"/>
        <end position="587"/>
    </location>
</feature>
<dbReference type="GO" id="GO:0004553">
    <property type="term" value="F:hydrolase activity, hydrolyzing O-glycosyl compounds"/>
    <property type="evidence" value="ECO:0007669"/>
    <property type="project" value="InterPro"/>
</dbReference>
<dbReference type="InterPro" id="IPR008939">
    <property type="entry name" value="Lytic_TGlycosylase_superhlx_U"/>
</dbReference>
<accession>A0A2T5MF89</accession>
<dbReference type="GO" id="GO:0042597">
    <property type="term" value="C:periplasmic space"/>
    <property type="evidence" value="ECO:0007669"/>
    <property type="project" value="InterPro"/>
</dbReference>
<dbReference type="PANTHER" id="PTHR37423">
    <property type="entry name" value="SOLUBLE LYTIC MUREIN TRANSGLYCOSYLASE-RELATED"/>
    <property type="match status" value="1"/>
</dbReference>
<evidence type="ECO:0000256" key="2">
    <source>
        <dbReference type="ARBA" id="ARBA00022729"/>
    </source>
</evidence>
<evidence type="ECO:0000259" key="4">
    <source>
        <dbReference type="Pfam" id="PF01464"/>
    </source>
</evidence>
<dbReference type="SUPFAM" id="SSF48435">
    <property type="entry name" value="Bacterial muramidases"/>
    <property type="match status" value="1"/>
</dbReference>
<dbReference type="InterPro" id="IPR000189">
    <property type="entry name" value="Transglyc_AS"/>
</dbReference>
<dbReference type="OrthoDB" id="92254at2"/>
<dbReference type="AlphaFoldDB" id="A0A2T5MF89"/>
<proteinExistence type="inferred from homology"/>
<dbReference type="RefSeq" id="WP_107939751.1">
    <property type="nucleotide sequence ID" value="NZ_QANS01000003.1"/>
</dbReference>
<reference evidence="6 7" key="1">
    <citation type="submission" date="2018-04" db="EMBL/GenBank/DDBJ databases">
        <title>Novel species isolated from glacier.</title>
        <authorList>
            <person name="Liu Q."/>
            <person name="Xin Y.-H."/>
        </authorList>
    </citation>
    <scope>NUCLEOTIDE SEQUENCE [LARGE SCALE GENOMIC DNA]</scope>
    <source>
        <strain evidence="6 7">GT1R17</strain>
    </source>
</reference>
<protein>
    <recommendedName>
        <fullName evidence="8">Lytic murein transglycosylase</fullName>
    </recommendedName>
</protein>
<dbReference type="InterPro" id="IPR012289">
    <property type="entry name" value="Lytic_TGlycosylase_superhlx_L"/>
</dbReference>
<evidence type="ECO:0000313" key="6">
    <source>
        <dbReference type="EMBL" id="PTU31209.1"/>
    </source>
</evidence>
<dbReference type="Gene3D" id="1.25.20.10">
    <property type="entry name" value="Bacterial muramidases"/>
    <property type="match status" value="1"/>
</dbReference>
<dbReference type="InterPro" id="IPR008258">
    <property type="entry name" value="Transglycosylase_SLT_dom_1"/>
</dbReference>
<dbReference type="EMBL" id="QANS01000003">
    <property type="protein sequence ID" value="PTU31209.1"/>
    <property type="molecule type" value="Genomic_DNA"/>
</dbReference>
<dbReference type="PROSITE" id="PS00922">
    <property type="entry name" value="TRANSGLYCOSYLASE"/>
    <property type="match status" value="1"/>
</dbReference>
<feature type="chain" id="PRO_5015611667" description="Lytic murein transglycosylase" evidence="3">
    <location>
        <begin position="21"/>
        <end position="643"/>
    </location>
</feature>
<gene>
    <name evidence="6" type="ORF">CJD38_07605</name>
</gene>